<dbReference type="EMBL" id="QUSW01000008">
    <property type="protein sequence ID" value="RQP22137.1"/>
    <property type="molecule type" value="Genomic_DNA"/>
</dbReference>
<dbReference type="InterPro" id="IPR015421">
    <property type="entry name" value="PyrdxlP-dep_Trfase_major"/>
</dbReference>
<reference evidence="7 8" key="2">
    <citation type="submission" date="2018-12" db="EMBL/GenBank/DDBJ databases">
        <title>Rhizobacter gummiphilus sp. nov., a rubber-degrading bacterium isolated from the soil of a botanical garden in Japan.</title>
        <authorList>
            <person name="Shunsuke S.S."/>
        </authorList>
    </citation>
    <scope>NUCLEOTIDE SEQUENCE [LARGE SCALE GENOMIC DNA]</scope>
    <source>
        <strain evidence="7 8">S-16</strain>
    </source>
</reference>
<accession>A0A3N7HJA4</accession>
<sequence>MNARTPAIESRLPAVGTTIFTVMSALAQEHGAVNLGQGFPDFDCDPALITAVDDAMRRGLNQYPLMTGVPALREAVAAKIQTLYGRAYNPGTEVTITAGATQAILTSILAIVHPGDEVIVLDPCYDSYEPNIVLAGGRAVHVPLTPRTFRPDFARIAAAITPRTRAIIINTPHNPSATIWSADEMQRLSDLLCDTDIFVIADEVYEHMVFDGQQHQSIARFPELAARGFIVSSFGKTYHVTGWKVGYVAAPASLMAEFRKVHQFNVFTVNTPVQHGIAAYMANPAPYLELSAFYQRKRDLFREGLAKTRFKILPSEGSYFQCVDYAGISDETEEAFCRRLTQDIGVAAIPLSAFYPDRFEQRIVRFCFAKKDETLKTALDRLASV</sequence>
<feature type="domain" description="Aminotransferase class I/classII large" evidence="6">
    <location>
        <begin position="33"/>
        <end position="382"/>
    </location>
</feature>
<dbReference type="GO" id="GO:0016212">
    <property type="term" value="F:kynurenine-oxoglutarate transaminase activity"/>
    <property type="evidence" value="ECO:0007669"/>
    <property type="project" value="TreeGrafter"/>
</dbReference>
<dbReference type="GO" id="GO:0005737">
    <property type="term" value="C:cytoplasm"/>
    <property type="evidence" value="ECO:0007669"/>
    <property type="project" value="TreeGrafter"/>
</dbReference>
<keyword evidence="3 7" id="KW-0032">Aminotransferase</keyword>
<dbReference type="RefSeq" id="WP_124542983.1">
    <property type="nucleotide sequence ID" value="NZ_QUSW01000008.1"/>
</dbReference>
<dbReference type="NCBIfam" id="NF009079">
    <property type="entry name" value="PRK12414.1"/>
    <property type="match status" value="1"/>
</dbReference>
<dbReference type="FunFam" id="3.40.640.10:FF:000033">
    <property type="entry name" value="Aspartate aminotransferase"/>
    <property type="match status" value="1"/>
</dbReference>
<keyword evidence="8" id="KW-1185">Reference proteome</keyword>
<evidence type="ECO:0000256" key="1">
    <source>
        <dbReference type="ARBA" id="ARBA00001933"/>
    </source>
</evidence>
<evidence type="ECO:0000256" key="4">
    <source>
        <dbReference type="ARBA" id="ARBA00022679"/>
    </source>
</evidence>
<evidence type="ECO:0000313" key="7">
    <source>
        <dbReference type="EMBL" id="RQP22137.1"/>
    </source>
</evidence>
<dbReference type="SUPFAM" id="SSF53383">
    <property type="entry name" value="PLP-dependent transferases"/>
    <property type="match status" value="1"/>
</dbReference>
<dbReference type="CDD" id="cd00609">
    <property type="entry name" value="AAT_like"/>
    <property type="match status" value="1"/>
</dbReference>
<dbReference type="OrthoDB" id="9763453at2"/>
<comment type="caution">
    <text evidence="7">The sequence shown here is derived from an EMBL/GenBank/DDBJ whole genome shotgun (WGS) entry which is preliminary data.</text>
</comment>
<dbReference type="InterPro" id="IPR015422">
    <property type="entry name" value="PyrdxlP-dep_Trfase_small"/>
</dbReference>
<proteinExistence type="inferred from homology"/>
<reference evidence="7 8" key="1">
    <citation type="submission" date="2018-08" db="EMBL/GenBank/DDBJ databases">
        <authorList>
            <person name="Khan S.A."/>
            <person name="Jeon C.O."/>
            <person name="Chun B.H."/>
            <person name="Jeong S.E."/>
        </authorList>
    </citation>
    <scope>NUCLEOTIDE SEQUENCE [LARGE SCALE GENOMIC DNA]</scope>
    <source>
        <strain evidence="7 8">S-16</strain>
    </source>
</reference>
<dbReference type="Proteomes" id="UP000267464">
    <property type="component" value="Unassembled WGS sequence"/>
</dbReference>
<dbReference type="Gene3D" id="3.40.640.10">
    <property type="entry name" value="Type I PLP-dependent aspartate aminotransferase-like (Major domain)"/>
    <property type="match status" value="1"/>
</dbReference>
<protein>
    <submittedName>
        <fullName evidence="7">Pyridoxal phosphate-dependent aminotransferase</fullName>
    </submittedName>
</protein>
<organism evidence="7 8">
    <name type="scientific">Piscinibacter terrae</name>
    <dbReference type="NCBI Taxonomy" id="2496871"/>
    <lineage>
        <taxon>Bacteria</taxon>
        <taxon>Pseudomonadati</taxon>
        <taxon>Pseudomonadota</taxon>
        <taxon>Betaproteobacteria</taxon>
        <taxon>Burkholderiales</taxon>
        <taxon>Sphaerotilaceae</taxon>
        <taxon>Piscinibacter</taxon>
    </lineage>
</organism>
<name>A0A3N7HJA4_9BURK</name>
<keyword evidence="4 7" id="KW-0808">Transferase</keyword>
<evidence type="ECO:0000313" key="8">
    <source>
        <dbReference type="Proteomes" id="UP000267464"/>
    </source>
</evidence>
<dbReference type="NCBIfam" id="NF006569">
    <property type="entry name" value="PRK09082.1"/>
    <property type="match status" value="1"/>
</dbReference>
<dbReference type="InterPro" id="IPR004839">
    <property type="entry name" value="Aminotransferase_I/II_large"/>
</dbReference>
<evidence type="ECO:0000259" key="6">
    <source>
        <dbReference type="Pfam" id="PF00155"/>
    </source>
</evidence>
<dbReference type="InterPro" id="IPR051326">
    <property type="entry name" value="Kynurenine-oxoglutarate_AT"/>
</dbReference>
<evidence type="ECO:0000256" key="5">
    <source>
        <dbReference type="ARBA" id="ARBA00022898"/>
    </source>
</evidence>
<evidence type="ECO:0000256" key="2">
    <source>
        <dbReference type="ARBA" id="ARBA00007441"/>
    </source>
</evidence>
<comment type="cofactor">
    <cofactor evidence="1">
        <name>pyridoxal 5'-phosphate</name>
        <dbReference type="ChEBI" id="CHEBI:597326"/>
    </cofactor>
</comment>
<dbReference type="PANTHER" id="PTHR43807">
    <property type="entry name" value="FI04487P"/>
    <property type="match status" value="1"/>
</dbReference>
<dbReference type="GO" id="GO:0030170">
    <property type="term" value="F:pyridoxal phosphate binding"/>
    <property type="evidence" value="ECO:0007669"/>
    <property type="project" value="InterPro"/>
</dbReference>
<evidence type="ECO:0000256" key="3">
    <source>
        <dbReference type="ARBA" id="ARBA00022576"/>
    </source>
</evidence>
<dbReference type="Gene3D" id="3.90.1150.10">
    <property type="entry name" value="Aspartate Aminotransferase, domain 1"/>
    <property type="match status" value="1"/>
</dbReference>
<comment type="similarity">
    <text evidence="2">Belongs to the class-I pyridoxal-phosphate-dependent aminotransferase family.</text>
</comment>
<dbReference type="Pfam" id="PF00155">
    <property type="entry name" value="Aminotran_1_2"/>
    <property type="match status" value="1"/>
</dbReference>
<dbReference type="InterPro" id="IPR015424">
    <property type="entry name" value="PyrdxlP-dep_Trfase"/>
</dbReference>
<keyword evidence="5" id="KW-0663">Pyridoxal phosphate</keyword>
<gene>
    <name evidence="7" type="ORF">DZC73_24340</name>
</gene>
<dbReference type="AlphaFoldDB" id="A0A3N7HJA4"/>
<dbReference type="PANTHER" id="PTHR43807:SF20">
    <property type="entry name" value="FI04487P"/>
    <property type="match status" value="1"/>
</dbReference>